<dbReference type="InterPro" id="IPR002156">
    <property type="entry name" value="RNaseH_domain"/>
</dbReference>
<keyword evidence="2" id="KW-1185">Reference proteome</keyword>
<dbReference type="RefSeq" id="XP_071920584.1">
    <property type="nucleotide sequence ID" value="XM_072064483.1"/>
</dbReference>
<protein>
    <recommendedName>
        <fullName evidence="1">RNase H type-1 domain-containing protein</fullName>
    </recommendedName>
</protein>
<dbReference type="GeneID" id="140014088"/>
<dbReference type="Pfam" id="PF13456">
    <property type="entry name" value="RVT_3"/>
    <property type="match status" value="1"/>
</dbReference>
<name>A0ABM4VM20_COFAR</name>
<organism evidence="2 3">
    <name type="scientific">Coffea arabica</name>
    <name type="common">Arabian coffee</name>
    <dbReference type="NCBI Taxonomy" id="13443"/>
    <lineage>
        <taxon>Eukaryota</taxon>
        <taxon>Viridiplantae</taxon>
        <taxon>Streptophyta</taxon>
        <taxon>Embryophyta</taxon>
        <taxon>Tracheophyta</taxon>
        <taxon>Spermatophyta</taxon>
        <taxon>Magnoliopsida</taxon>
        <taxon>eudicotyledons</taxon>
        <taxon>Gunneridae</taxon>
        <taxon>Pentapetalae</taxon>
        <taxon>asterids</taxon>
        <taxon>lamiids</taxon>
        <taxon>Gentianales</taxon>
        <taxon>Rubiaceae</taxon>
        <taxon>Ixoroideae</taxon>
        <taxon>Gardenieae complex</taxon>
        <taxon>Bertiereae - Coffeeae clade</taxon>
        <taxon>Coffeeae</taxon>
        <taxon>Coffea</taxon>
    </lineage>
</organism>
<proteinExistence type="predicted"/>
<evidence type="ECO:0000313" key="2">
    <source>
        <dbReference type="Proteomes" id="UP001652660"/>
    </source>
</evidence>
<evidence type="ECO:0000259" key="1">
    <source>
        <dbReference type="Pfam" id="PF13456"/>
    </source>
</evidence>
<dbReference type="Proteomes" id="UP001652660">
    <property type="component" value="Chromosome 9c"/>
</dbReference>
<accession>A0ABM4VM20</accession>
<feature type="domain" description="RNase H type-1" evidence="1">
    <location>
        <begin position="2"/>
        <end position="60"/>
    </location>
</feature>
<gene>
    <name evidence="3" type="primary">LOC140014088</name>
</gene>
<sequence>MDLHLEVDSLTLVQIISGDHACPWHLRVELDDLLPFQSLFRSITHCFREANKPSDRLAKMGANWGSDALFDSFVELPPMARGDIWMDRLGFPSFRKRILQLALFDVIASGVIE</sequence>
<evidence type="ECO:0000313" key="3">
    <source>
        <dbReference type="RefSeq" id="XP_071920584.1"/>
    </source>
</evidence>
<reference evidence="3" key="1">
    <citation type="submission" date="2025-08" db="UniProtKB">
        <authorList>
            <consortium name="RefSeq"/>
        </authorList>
    </citation>
    <scope>IDENTIFICATION</scope>
    <source>
        <tissue evidence="3">Leaves</tissue>
    </source>
</reference>